<dbReference type="Proteomes" id="UP000236454">
    <property type="component" value="Unassembled WGS sequence"/>
</dbReference>
<feature type="repeat" description="ANK" evidence="3">
    <location>
        <begin position="52"/>
        <end position="84"/>
    </location>
</feature>
<dbReference type="Gene3D" id="1.25.40.20">
    <property type="entry name" value="Ankyrin repeat-containing domain"/>
    <property type="match status" value="1"/>
</dbReference>
<keyword evidence="5" id="KW-1185">Reference proteome</keyword>
<dbReference type="InterPro" id="IPR002110">
    <property type="entry name" value="Ankyrin_rpt"/>
</dbReference>
<dbReference type="RefSeq" id="WP_090252167.1">
    <property type="nucleotide sequence ID" value="NZ_FPAS01000006.1"/>
</dbReference>
<feature type="repeat" description="ANK" evidence="3">
    <location>
        <begin position="151"/>
        <end position="176"/>
    </location>
</feature>
<dbReference type="Pfam" id="PF12796">
    <property type="entry name" value="Ank_2"/>
    <property type="match status" value="2"/>
</dbReference>
<sequence length="198" mass="21575">MLDIRTNNTIDVIDKDMKQFASDLIQYAHQGNLLQVKEIIALGADVNIADDSGELALHSAIRSGNDELSLYLLSVGAEPDRLDLTGNNAMHYAAMKNNSVIAERLLEKGANVNGVKEAMVPPLITASLYNCLAIVELLIAKGADIDIKDKKGKTALYYATAQKHQQAMHMLLSAGATPVKVTTNVNGKKPVWKRIFNF</sequence>
<dbReference type="STRING" id="477690.SAMN05216474_2855"/>
<dbReference type="AlphaFoldDB" id="A0A1I7BKY7"/>
<dbReference type="PANTHER" id="PTHR24201">
    <property type="entry name" value="ANK_REP_REGION DOMAIN-CONTAINING PROTEIN"/>
    <property type="match status" value="1"/>
</dbReference>
<feature type="repeat" description="ANK" evidence="3">
    <location>
        <begin position="85"/>
        <end position="117"/>
    </location>
</feature>
<dbReference type="SUPFAM" id="SSF48403">
    <property type="entry name" value="Ankyrin repeat"/>
    <property type="match status" value="1"/>
</dbReference>
<reference evidence="4 5" key="1">
    <citation type="submission" date="2016-10" db="EMBL/GenBank/DDBJ databases">
        <authorList>
            <person name="de Groot N.N."/>
        </authorList>
    </citation>
    <scope>NUCLEOTIDE SEQUENCE [LARGE SCALE GENOMIC DNA]</scope>
    <source>
        <strain evidence="4 5">CGMCC 1.7005</strain>
    </source>
</reference>
<dbReference type="PROSITE" id="PS50088">
    <property type="entry name" value="ANK_REPEAT"/>
    <property type="match status" value="4"/>
</dbReference>
<evidence type="ECO:0000313" key="4">
    <source>
        <dbReference type="EMBL" id="SFT87838.1"/>
    </source>
</evidence>
<dbReference type="PROSITE" id="PS50297">
    <property type="entry name" value="ANK_REP_REGION"/>
    <property type="match status" value="3"/>
</dbReference>
<protein>
    <submittedName>
        <fullName evidence="4">Ankyrin repeat</fullName>
    </submittedName>
</protein>
<evidence type="ECO:0000256" key="3">
    <source>
        <dbReference type="PROSITE-ProRule" id="PRU00023"/>
    </source>
</evidence>
<evidence type="ECO:0000256" key="2">
    <source>
        <dbReference type="ARBA" id="ARBA00023043"/>
    </source>
</evidence>
<keyword evidence="2 3" id="KW-0040">ANK repeat</keyword>
<proteinExistence type="predicted"/>
<dbReference type="InterPro" id="IPR036770">
    <property type="entry name" value="Ankyrin_rpt-contain_sf"/>
</dbReference>
<organism evidence="4 5">
    <name type="scientific">Lishizhenia tianjinensis</name>
    <dbReference type="NCBI Taxonomy" id="477690"/>
    <lineage>
        <taxon>Bacteria</taxon>
        <taxon>Pseudomonadati</taxon>
        <taxon>Bacteroidota</taxon>
        <taxon>Flavobacteriia</taxon>
        <taxon>Flavobacteriales</taxon>
        <taxon>Crocinitomicaceae</taxon>
        <taxon>Lishizhenia</taxon>
    </lineage>
</organism>
<dbReference type="PRINTS" id="PR01415">
    <property type="entry name" value="ANKYRIN"/>
</dbReference>
<evidence type="ECO:0000256" key="1">
    <source>
        <dbReference type="ARBA" id="ARBA00022737"/>
    </source>
</evidence>
<accession>A0A1I7BKY7</accession>
<feature type="repeat" description="ANK" evidence="3">
    <location>
        <begin position="122"/>
        <end position="150"/>
    </location>
</feature>
<keyword evidence="1" id="KW-0677">Repeat</keyword>
<dbReference type="SMART" id="SM00248">
    <property type="entry name" value="ANK"/>
    <property type="match status" value="5"/>
</dbReference>
<name>A0A1I7BKY7_9FLAO</name>
<evidence type="ECO:0000313" key="5">
    <source>
        <dbReference type="Proteomes" id="UP000236454"/>
    </source>
</evidence>
<dbReference type="EMBL" id="FPAS01000006">
    <property type="protein sequence ID" value="SFT87838.1"/>
    <property type="molecule type" value="Genomic_DNA"/>
</dbReference>
<gene>
    <name evidence="4" type="ORF">SAMN05216474_2855</name>
</gene>
<dbReference type="OrthoDB" id="5657095at2"/>
<dbReference type="InterPro" id="IPR050776">
    <property type="entry name" value="Ank_Repeat/CDKN_Inhibitor"/>
</dbReference>